<feature type="region of interest" description="Disordered" evidence="1">
    <location>
        <begin position="1"/>
        <end position="45"/>
    </location>
</feature>
<dbReference type="AlphaFoldDB" id="A0A085MTX8"/>
<organism evidence="2">
    <name type="scientific">Trichuris suis</name>
    <name type="common">pig whipworm</name>
    <dbReference type="NCBI Taxonomy" id="68888"/>
    <lineage>
        <taxon>Eukaryota</taxon>
        <taxon>Metazoa</taxon>
        <taxon>Ecdysozoa</taxon>
        <taxon>Nematoda</taxon>
        <taxon>Enoplea</taxon>
        <taxon>Dorylaimia</taxon>
        <taxon>Trichinellida</taxon>
        <taxon>Trichuridae</taxon>
        <taxon>Trichuris</taxon>
    </lineage>
</organism>
<dbReference type="EMBL" id="KL367654">
    <property type="protein sequence ID" value="KFD60674.1"/>
    <property type="molecule type" value="Genomic_DNA"/>
</dbReference>
<accession>A0A085MTX8</accession>
<dbReference type="Proteomes" id="UP000030758">
    <property type="component" value="Unassembled WGS sequence"/>
</dbReference>
<feature type="non-terminal residue" evidence="2">
    <location>
        <position position="143"/>
    </location>
</feature>
<evidence type="ECO:0000313" key="2">
    <source>
        <dbReference type="EMBL" id="KFD60674.1"/>
    </source>
</evidence>
<sequence length="143" mass="15685">MQKEMLPEPKTGTANGTSTNSDAKTESSVPVERNDLPQPAELTQPDEMMIFKLEPHESMLLDANNVPILSAHQVQVCPNTTTVAWLANFLACRINCVLALQEIGLANATAHKRVEICPENVSIFLATNNSSIPLEAFRQETLQ</sequence>
<evidence type="ECO:0000256" key="1">
    <source>
        <dbReference type="SAM" id="MobiDB-lite"/>
    </source>
</evidence>
<name>A0A085MTX8_9BILA</name>
<gene>
    <name evidence="2" type="ORF">M514_27141</name>
</gene>
<protein>
    <submittedName>
        <fullName evidence="2">Uncharacterized protein</fullName>
    </submittedName>
</protein>
<proteinExistence type="predicted"/>
<reference evidence="2" key="1">
    <citation type="journal article" date="2014" name="Nat. Genet.">
        <title>Genome and transcriptome of the porcine whipworm Trichuris suis.</title>
        <authorList>
            <person name="Jex A.R."/>
            <person name="Nejsum P."/>
            <person name="Schwarz E.M."/>
            <person name="Hu L."/>
            <person name="Young N.D."/>
            <person name="Hall R.S."/>
            <person name="Korhonen P.K."/>
            <person name="Liao S."/>
            <person name="Thamsborg S."/>
            <person name="Xia J."/>
            <person name="Xu P."/>
            <person name="Wang S."/>
            <person name="Scheerlinck J.P."/>
            <person name="Hofmann A."/>
            <person name="Sternberg P.W."/>
            <person name="Wang J."/>
            <person name="Gasser R.B."/>
        </authorList>
    </citation>
    <scope>NUCLEOTIDE SEQUENCE [LARGE SCALE GENOMIC DNA]</scope>
    <source>
        <strain evidence="2">DCEP-RM93F</strain>
    </source>
</reference>
<feature type="compositionally biased region" description="Polar residues" evidence="1">
    <location>
        <begin position="12"/>
        <end position="28"/>
    </location>
</feature>